<evidence type="ECO:0000256" key="1">
    <source>
        <dbReference type="SAM" id="MobiDB-lite"/>
    </source>
</evidence>
<dbReference type="AlphaFoldDB" id="A0A8H3IAC2"/>
<name>A0A8H3IAC2_9LECA</name>
<sequence>MSGQKDAFPQGGSLSDMAATGTTVPDDSAKPRIIPSVASPDQVTDTASDPNDLGATDLASAATNASDMPRDVHDTAPVPETITGTGDSLPSEVGSKNLHYLGNPDLSKGDASYDKHVRQKGSDQERGAVSMDEDTGAQQVKDGVAQ</sequence>
<feature type="compositionally biased region" description="Polar residues" evidence="1">
    <location>
        <begin position="39"/>
        <end position="49"/>
    </location>
</feature>
<proteinExistence type="predicted"/>
<protein>
    <submittedName>
        <fullName evidence="2">Uncharacterized protein</fullName>
    </submittedName>
</protein>
<keyword evidence="3" id="KW-1185">Reference proteome</keyword>
<comment type="caution">
    <text evidence="2">The sequence shown here is derived from an EMBL/GenBank/DDBJ whole genome shotgun (WGS) entry which is preliminary data.</text>
</comment>
<gene>
    <name evidence="2" type="ORF">HETSPECPRED_010262</name>
</gene>
<dbReference type="EMBL" id="CAJPDS010000009">
    <property type="protein sequence ID" value="CAF9910988.1"/>
    <property type="molecule type" value="Genomic_DNA"/>
</dbReference>
<evidence type="ECO:0000313" key="2">
    <source>
        <dbReference type="EMBL" id="CAF9910988.1"/>
    </source>
</evidence>
<feature type="compositionally biased region" description="Basic and acidic residues" evidence="1">
    <location>
        <begin position="107"/>
        <end position="126"/>
    </location>
</feature>
<feature type="region of interest" description="Disordered" evidence="1">
    <location>
        <begin position="1"/>
        <end position="146"/>
    </location>
</feature>
<dbReference type="Proteomes" id="UP000664521">
    <property type="component" value="Unassembled WGS sequence"/>
</dbReference>
<evidence type="ECO:0000313" key="3">
    <source>
        <dbReference type="Proteomes" id="UP000664521"/>
    </source>
</evidence>
<organism evidence="2 3">
    <name type="scientific">Heterodermia speciosa</name>
    <dbReference type="NCBI Taxonomy" id="116794"/>
    <lineage>
        <taxon>Eukaryota</taxon>
        <taxon>Fungi</taxon>
        <taxon>Dikarya</taxon>
        <taxon>Ascomycota</taxon>
        <taxon>Pezizomycotina</taxon>
        <taxon>Lecanoromycetes</taxon>
        <taxon>OSLEUM clade</taxon>
        <taxon>Lecanoromycetidae</taxon>
        <taxon>Caliciales</taxon>
        <taxon>Physciaceae</taxon>
        <taxon>Heterodermia</taxon>
    </lineage>
</organism>
<accession>A0A8H3IAC2</accession>
<reference evidence="2" key="1">
    <citation type="submission" date="2021-03" db="EMBL/GenBank/DDBJ databases">
        <authorList>
            <person name="Tagirdzhanova G."/>
        </authorList>
    </citation>
    <scope>NUCLEOTIDE SEQUENCE</scope>
</reference>
<dbReference type="OrthoDB" id="5416172at2759"/>